<evidence type="ECO:0000256" key="2">
    <source>
        <dbReference type="ARBA" id="ARBA00010199"/>
    </source>
</evidence>
<keyword evidence="5 8" id="KW-0812">Transmembrane</keyword>
<keyword evidence="6 8" id="KW-1133">Transmembrane helix</keyword>
<accession>A0A2S7N138</accession>
<dbReference type="PIRSF" id="PIRSF006603">
    <property type="entry name" value="DinF"/>
    <property type="match status" value="1"/>
</dbReference>
<protein>
    <submittedName>
        <fullName evidence="9">MATE family efflux transporter</fullName>
    </submittedName>
</protein>
<comment type="subcellular location">
    <subcellularLocation>
        <location evidence="1">Cell membrane</location>
        <topology evidence="1">Multi-pass membrane protein</topology>
    </subcellularLocation>
</comment>
<sequence>MLKTDKLHQQSLYSISWPLFIELSLHMGMGFLATLMLGFYSDYAAAGVGVANQLMSMFILLFNMTAIGAMILIGHRIGALEYKQAHQLARSALAINFWLGIILSILMLLFGNYLLRLFDVSDQVFTYASLFIKIVGLSLCLESISLVLGAILRSHGHTKEPMYVSLLMNLISTIGYVICIFGLFGLPVTGVAGVSWTIIIARAIAVAALFLIVAKELSIRFKWVDLIRIDMQDTKRLFEIGVPSAGENLSYNFSQLIVTGIIATFGDASLTARVYLMNINMLCYLFSIAIGEGTQLLVARYIGAGEFTKAWKRGLKTVKLAVFASTSVSLTLALIGEPLIDMFSSDAAIVAIAVPVLWAIAFVEPGRAINIVLMSSLKSAGDVRFPVIIGIFSMWLISVAFGYVLGLTFGLGLLGVWMAQGVDEWFRALFAVKRWNSRPWERKFASKFNVKMKTS</sequence>
<keyword evidence="3" id="KW-0813">Transport</keyword>
<feature type="transmembrane region" description="Helical" evidence="8">
    <location>
        <begin position="93"/>
        <end position="115"/>
    </location>
</feature>
<dbReference type="GO" id="GO:0005886">
    <property type="term" value="C:plasma membrane"/>
    <property type="evidence" value="ECO:0007669"/>
    <property type="project" value="UniProtKB-SubCell"/>
</dbReference>
<dbReference type="GO" id="GO:0042910">
    <property type="term" value="F:xenobiotic transmembrane transporter activity"/>
    <property type="evidence" value="ECO:0007669"/>
    <property type="project" value="InterPro"/>
</dbReference>
<evidence type="ECO:0000256" key="3">
    <source>
        <dbReference type="ARBA" id="ARBA00022448"/>
    </source>
</evidence>
<feature type="transmembrane region" description="Helical" evidence="8">
    <location>
        <begin position="164"/>
        <end position="188"/>
    </location>
</feature>
<dbReference type="GO" id="GO:0015297">
    <property type="term" value="F:antiporter activity"/>
    <property type="evidence" value="ECO:0007669"/>
    <property type="project" value="InterPro"/>
</dbReference>
<feature type="transmembrane region" description="Helical" evidence="8">
    <location>
        <begin position="194"/>
        <end position="214"/>
    </location>
</feature>
<reference evidence="9 10" key="1">
    <citation type="submission" date="2017-12" db="EMBL/GenBank/DDBJ databases">
        <title>Taxonomic description and draft genome of Pradoshia cofamensis Gen. nov., sp. nov., a thermotolerant bacillale isolated from anterior gut of earthworm Eisenia fetida.</title>
        <authorList>
            <person name="Saha T."/>
            <person name="Chakraborty R."/>
        </authorList>
    </citation>
    <scope>NUCLEOTIDE SEQUENCE [LARGE SCALE GENOMIC DNA]</scope>
    <source>
        <strain evidence="9 10">EAG3</strain>
    </source>
</reference>
<evidence type="ECO:0000256" key="7">
    <source>
        <dbReference type="ARBA" id="ARBA00023136"/>
    </source>
</evidence>
<dbReference type="InterPro" id="IPR002528">
    <property type="entry name" value="MATE_fam"/>
</dbReference>
<gene>
    <name evidence="9" type="ORF">CYL18_07325</name>
</gene>
<keyword evidence="10" id="KW-1185">Reference proteome</keyword>
<proteinExistence type="inferred from homology"/>
<dbReference type="CDD" id="cd13134">
    <property type="entry name" value="MATE_like_8"/>
    <property type="match status" value="1"/>
</dbReference>
<dbReference type="EMBL" id="PKOZ01000003">
    <property type="protein sequence ID" value="PQD95695.1"/>
    <property type="molecule type" value="Genomic_DNA"/>
</dbReference>
<evidence type="ECO:0000256" key="8">
    <source>
        <dbReference type="SAM" id="Phobius"/>
    </source>
</evidence>
<keyword evidence="7 8" id="KW-0472">Membrane</keyword>
<feature type="transmembrane region" description="Helical" evidence="8">
    <location>
        <begin position="317"/>
        <end position="335"/>
    </location>
</feature>
<keyword evidence="4" id="KW-1003">Cell membrane</keyword>
<feature type="transmembrane region" description="Helical" evidence="8">
    <location>
        <begin position="53"/>
        <end position="73"/>
    </location>
</feature>
<evidence type="ECO:0000256" key="5">
    <source>
        <dbReference type="ARBA" id="ARBA00022692"/>
    </source>
</evidence>
<dbReference type="PANTHER" id="PTHR42925">
    <property type="entry name" value="MULTIDRUG AND TOXIN EFFLUX PROTEIN MATE FAMILY"/>
    <property type="match status" value="1"/>
</dbReference>
<feature type="transmembrane region" description="Helical" evidence="8">
    <location>
        <begin position="347"/>
        <end position="364"/>
    </location>
</feature>
<evidence type="ECO:0000256" key="6">
    <source>
        <dbReference type="ARBA" id="ARBA00022989"/>
    </source>
</evidence>
<evidence type="ECO:0000256" key="1">
    <source>
        <dbReference type="ARBA" id="ARBA00004651"/>
    </source>
</evidence>
<dbReference type="PANTHER" id="PTHR42925:SF1">
    <property type="entry name" value="VIRULENCE FACTOR MVIN"/>
    <property type="match status" value="1"/>
</dbReference>
<organism evidence="9 10">
    <name type="scientific">Pradoshia eiseniae</name>
    <dbReference type="NCBI Taxonomy" id="2064768"/>
    <lineage>
        <taxon>Bacteria</taxon>
        <taxon>Bacillati</taxon>
        <taxon>Bacillota</taxon>
        <taxon>Bacilli</taxon>
        <taxon>Bacillales</taxon>
        <taxon>Bacillaceae</taxon>
        <taxon>Pradoshia</taxon>
    </lineage>
</organism>
<evidence type="ECO:0000313" key="9">
    <source>
        <dbReference type="EMBL" id="PQD95695.1"/>
    </source>
</evidence>
<dbReference type="AlphaFoldDB" id="A0A2S7N138"/>
<dbReference type="Pfam" id="PF01554">
    <property type="entry name" value="MatE"/>
    <property type="match status" value="2"/>
</dbReference>
<feature type="transmembrane region" description="Helical" evidence="8">
    <location>
        <begin position="127"/>
        <end position="152"/>
    </location>
</feature>
<feature type="transmembrane region" description="Helical" evidence="8">
    <location>
        <begin position="12"/>
        <end position="41"/>
    </location>
</feature>
<evidence type="ECO:0000256" key="4">
    <source>
        <dbReference type="ARBA" id="ARBA00022475"/>
    </source>
</evidence>
<dbReference type="InterPro" id="IPR048279">
    <property type="entry name" value="MdtK-like"/>
</dbReference>
<dbReference type="OrthoDB" id="9806302at2"/>
<comment type="similarity">
    <text evidence="2">Belongs to the multi antimicrobial extrusion (MATE) (TC 2.A.66.1) family.</text>
</comment>
<dbReference type="InterPro" id="IPR047135">
    <property type="entry name" value="YsiQ"/>
</dbReference>
<feature type="transmembrane region" description="Helical" evidence="8">
    <location>
        <begin position="385"/>
        <end position="418"/>
    </location>
</feature>
<dbReference type="Proteomes" id="UP000239663">
    <property type="component" value="Unassembled WGS sequence"/>
</dbReference>
<comment type="caution">
    <text evidence="9">The sequence shown here is derived from an EMBL/GenBank/DDBJ whole genome shotgun (WGS) entry which is preliminary data.</text>
</comment>
<evidence type="ECO:0000313" key="10">
    <source>
        <dbReference type="Proteomes" id="UP000239663"/>
    </source>
</evidence>
<name>A0A2S7N138_9BACI</name>
<dbReference type="NCBIfam" id="TIGR00797">
    <property type="entry name" value="matE"/>
    <property type="match status" value="1"/>
</dbReference>